<name>B2TH58_PARPJ</name>
<proteinExistence type="predicted"/>
<dbReference type="OrthoDB" id="8999129at2"/>
<dbReference type="KEGG" id="bpy:Bphyt_7322"/>
<dbReference type="eggNOG" id="ENOG5033K92">
    <property type="taxonomic scope" value="Bacteria"/>
</dbReference>
<geneLocation type="plasmid" evidence="1 2">
    <name>pBPHYT01</name>
</geneLocation>
<dbReference type="RefSeq" id="WP_012430980.1">
    <property type="nucleotide sequence ID" value="NC_010679.1"/>
</dbReference>
<protein>
    <submittedName>
        <fullName evidence="1">Uncharacterized protein</fullName>
    </submittedName>
</protein>
<evidence type="ECO:0000313" key="2">
    <source>
        <dbReference type="Proteomes" id="UP000001739"/>
    </source>
</evidence>
<reference evidence="1 2" key="1">
    <citation type="journal article" date="2011" name="J. Bacteriol.">
        <title>Complete genome sequence of the plant growth-promoting endophyte Burkholderia phytofirmans strain PsJN.</title>
        <authorList>
            <person name="Weilharter A."/>
            <person name="Mitter B."/>
            <person name="Shin M.V."/>
            <person name="Chain P.S."/>
            <person name="Nowak J."/>
            <person name="Sessitsch A."/>
        </authorList>
    </citation>
    <scope>NUCLEOTIDE SEQUENCE [LARGE SCALE GENOMIC DNA]</scope>
    <source>
        <strain evidence="2">DSM 17436 / LMG 22146 / PsJN</strain>
        <plasmid evidence="1 2">pBPHYT01</plasmid>
    </source>
</reference>
<accession>B2TH58</accession>
<dbReference type="HOGENOM" id="CLU_1375942_0_0_4"/>
<dbReference type="AlphaFoldDB" id="B2TH58"/>
<dbReference type="EMBL" id="CP001054">
    <property type="protein sequence ID" value="ACD21607.1"/>
    <property type="molecule type" value="Genomic_DNA"/>
</dbReference>
<organism evidence="1 2">
    <name type="scientific">Paraburkholderia phytofirmans (strain DSM 17436 / LMG 22146 / PsJN)</name>
    <name type="common">Burkholderia phytofirmans</name>
    <dbReference type="NCBI Taxonomy" id="398527"/>
    <lineage>
        <taxon>Bacteria</taxon>
        <taxon>Pseudomonadati</taxon>
        <taxon>Pseudomonadota</taxon>
        <taxon>Betaproteobacteria</taxon>
        <taxon>Burkholderiales</taxon>
        <taxon>Burkholderiaceae</taxon>
        <taxon>Paraburkholderia</taxon>
    </lineage>
</organism>
<keyword evidence="1" id="KW-0614">Plasmid</keyword>
<gene>
    <name evidence="1" type="ordered locus">Bphyt_7322</name>
</gene>
<sequence length="198" mass="22033">MCSRTHALNARVQWALYTVALVAGDQLAAECRRVEANWHAQNSGDASARANDNSLPCLLSDVPALAEVWQHAYAEKMEQICRLRTPDGIRQWIAEIADAANKGCGLVYELFASNFSAAVDRNIGTIEPEYREQAMQIAREHGYMTPEESDAMWAEMRSDGYCSHGLDAQTCPCGCFEHDDGYYDEPMQDLAELGYGDE</sequence>
<dbReference type="Proteomes" id="UP000001739">
    <property type="component" value="Plasmid pBPHYT01"/>
</dbReference>
<evidence type="ECO:0000313" key="1">
    <source>
        <dbReference type="EMBL" id="ACD21607.1"/>
    </source>
</evidence>